<evidence type="ECO:0000256" key="2">
    <source>
        <dbReference type="ARBA" id="ARBA00007718"/>
    </source>
</evidence>
<dbReference type="AlphaFoldDB" id="A0A316DE52"/>
<feature type="binding site" evidence="9">
    <location>
        <position position="264"/>
    </location>
    <ligand>
        <name>Fe(2+)</name>
        <dbReference type="ChEBI" id="CHEBI:29033"/>
    </ligand>
</feature>
<dbReference type="HAMAP" id="MF_00323">
    <property type="entry name" value="Ferrochelatase"/>
    <property type="match status" value="1"/>
</dbReference>
<feature type="binding site" evidence="9">
    <location>
        <begin position="46"/>
        <end position="47"/>
    </location>
    <ligand>
        <name>Fe-coproporphyrin III</name>
        <dbReference type="ChEBI" id="CHEBI:68438"/>
    </ligand>
</feature>
<feature type="binding site" evidence="9">
    <location>
        <position position="125"/>
    </location>
    <ligand>
        <name>Fe-coproporphyrin III</name>
        <dbReference type="ChEBI" id="CHEBI:68438"/>
    </ligand>
</feature>
<dbReference type="CDD" id="cd00419">
    <property type="entry name" value="Ferrochelatase_C"/>
    <property type="match status" value="1"/>
</dbReference>
<feature type="binding site" description="axial binding residue" evidence="9">
    <location>
        <position position="13"/>
    </location>
    <ligand>
        <name>Fe-coproporphyrin III</name>
        <dbReference type="ChEBI" id="CHEBI:68438"/>
    </ligand>
    <ligandPart>
        <name>Fe</name>
        <dbReference type="ChEBI" id="CHEBI:18248"/>
    </ligandPart>
</feature>
<evidence type="ECO:0000256" key="3">
    <source>
        <dbReference type="ARBA" id="ARBA00022723"/>
    </source>
</evidence>
<dbReference type="EC" id="4.99.1.9" evidence="9"/>
<comment type="caution">
    <text evidence="11">The sequence shown here is derived from an EMBL/GenBank/DDBJ whole genome shotgun (WGS) entry which is preliminary data.</text>
</comment>
<evidence type="ECO:0000256" key="6">
    <source>
        <dbReference type="ARBA" id="ARBA00023239"/>
    </source>
</evidence>
<dbReference type="RefSeq" id="WP_109686345.1">
    <property type="nucleotide sequence ID" value="NZ_QGGL01000002.1"/>
</dbReference>
<dbReference type="Gene3D" id="3.40.50.1400">
    <property type="match status" value="2"/>
</dbReference>
<dbReference type="GO" id="GO:0004325">
    <property type="term" value="F:ferrochelatase activity"/>
    <property type="evidence" value="ECO:0007669"/>
    <property type="project" value="UniProtKB-UniRule"/>
</dbReference>
<dbReference type="InterPro" id="IPR001015">
    <property type="entry name" value="Ferrochelatase"/>
</dbReference>
<dbReference type="FunFam" id="3.40.50.1400:FF:000007">
    <property type="entry name" value="Ferrochelatase"/>
    <property type="match status" value="1"/>
</dbReference>
<comment type="catalytic activity">
    <reaction evidence="8">
        <text>Fe-coproporphyrin III + 2 H(+) = coproporphyrin III + Fe(2+)</text>
        <dbReference type="Rhea" id="RHEA:49572"/>
        <dbReference type="ChEBI" id="CHEBI:15378"/>
        <dbReference type="ChEBI" id="CHEBI:29033"/>
        <dbReference type="ChEBI" id="CHEBI:68438"/>
        <dbReference type="ChEBI" id="CHEBI:131725"/>
        <dbReference type="EC" id="4.99.1.9"/>
    </reaction>
    <physiologicalReaction direction="right-to-left" evidence="8">
        <dbReference type="Rhea" id="RHEA:49574"/>
    </physiologicalReaction>
</comment>
<dbReference type="PANTHER" id="PTHR11108">
    <property type="entry name" value="FERROCHELATASE"/>
    <property type="match status" value="1"/>
</dbReference>
<dbReference type="CDD" id="cd03411">
    <property type="entry name" value="Ferrochelatase_N"/>
    <property type="match status" value="1"/>
</dbReference>
<gene>
    <name evidence="9" type="primary">cpfC</name>
    <name evidence="11" type="ORF">C7459_102232</name>
</gene>
<keyword evidence="3 9" id="KW-0479">Metal-binding</keyword>
<reference evidence="11 12" key="1">
    <citation type="submission" date="2018-05" db="EMBL/GenBank/DDBJ databases">
        <title>Genomic Encyclopedia of Type Strains, Phase IV (KMG-IV): sequencing the most valuable type-strain genomes for metagenomic binning, comparative biology and taxonomic classification.</title>
        <authorList>
            <person name="Goeker M."/>
        </authorList>
    </citation>
    <scope>NUCLEOTIDE SEQUENCE [LARGE SCALE GENOMIC DNA]</scope>
    <source>
        <strain evidence="11 12">DSM 18773</strain>
    </source>
</reference>
<comment type="similarity">
    <text evidence="2 9 10">Belongs to the ferrochelatase family.</text>
</comment>
<dbReference type="Proteomes" id="UP000245634">
    <property type="component" value="Unassembled WGS sequence"/>
</dbReference>
<evidence type="ECO:0000256" key="4">
    <source>
        <dbReference type="ARBA" id="ARBA00023004"/>
    </source>
</evidence>
<keyword evidence="4 9" id="KW-0408">Iron</keyword>
<evidence type="ECO:0000256" key="8">
    <source>
        <dbReference type="ARBA" id="ARBA00024536"/>
    </source>
</evidence>
<dbReference type="InterPro" id="IPR019772">
    <property type="entry name" value="Ferrochelatase_AS"/>
</dbReference>
<sequence>MSKKVIGILSMAYGTPTAVEEILPYYTHIRRGRPPEEQQLNDLIARYEAIGGLSPLNEITGRQVVGLAMQLASLDPDNEYRVYIGMKHWHPYIEETVKQMHADGITDAIGVVWAPHYSSMSVGTYIKYAQEAVEKWGGPANFKFVQDWHLQPLFIESTARRVQAALEQIPAELREQTPVVFTAHSLPARITQSGDPYPQQIEESGRAVAEAIGHGNWFTGWQSAGRTPEPWLGPDILDVIKEQAERGVKSLVICPFGFVSDHLEVLYDVDIEAKQLAEELGIQLVRAASPNDEAAFLRAVATAVLEQVEKD</sequence>
<dbReference type="Pfam" id="PF00762">
    <property type="entry name" value="Ferrochelatase"/>
    <property type="match status" value="1"/>
</dbReference>
<comment type="subcellular location">
    <subcellularLocation>
        <location evidence="9 10">Cytoplasm</location>
    </subcellularLocation>
</comment>
<evidence type="ECO:0000256" key="9">
    <source>
        <dbReference type="HAMAP-Rule" id="MF_00323"/>
    </source>
</evidence>
<dbReference type="PROSITE" id="PS00534">
    <property type="entry name" value="FERROCHELATASE"/>
    <property type="match status" value="1"/>
</dbReference>
<dbReference type="NCBIfam" id="TIGR00109">
    <property type="entry name" value="hemH"/>
    <property type="match status" value="1"/>
</dbReference>
<accession>A0A316DE52</accession>
<protein>
    <recommendedName>
        <fullName evidence="9">Coproporphyrin III ferrochelatase</fullName>
        <ecNumber evidence="9">4.99.1.9</ecNumber>
    </recommendedName>
</protein>
<keyword evidence="6 9" id="KW-0456">Lyase</keyword>
<dbReference type="InterPro" id="IPR033644">
    <property type="entry name" value="Ferrochelatase_C"/>
</dbReference>
<dbReference type="GO" id="GO:0005737">
    <property type="term" value="C:cytoplasm"/>
    <property type="evidence" value="ECO:0007669"/>
    <property type="project" value="UniProtKB-SubCell"/>
</dbReference>
<dbReference type="EMBL" id="QGGL01000002">
    <property type="protein sequence ID" value="PWK15986.1"/>
    <property type="molecule type" value="Genomic_DNA"/>
</dbReference>
<evidence type="ECO:0000256" key="7">
    <source>
        <dbReference type="ARBA" id="ARBA00023244"/>
    </source>
</evidence>
<keyword evidence="12" id="KW-1185">Reference proteome</keyword>
<keyword evidence="9 10" id="KW-0963">Cytoplasm</keyword>
<dbReference type="UniPathway" id="UPA00252"/>
<organism evidence="11 12">
    <name type="scientific">Tumebacillus permanentifrigoris</name>
    <dbReference type="NCBI Taxonomy" id="378543"/>
    <lineage>
        <taxon>Bacteria</taxon>
        <taxon>Bacillati</taxon>
        <taxon>Bacillota</taxon>
        <taxon>Bacilli</taxon>
        <taxon>Bacillales</taxon>
        <taxon>Alicyclobacillaceae</taxon>
        <taxon>Tumebacillus</taxon>
    </lineage>
</organism>
<dbReference type="SUPFAM" id="SSF53800">
    <property type="entry name" value="Chelatase"/>
    <property type="match status" value="1"/>
</dbReference>
<feature type="binding site" evidence="9">
    <location>
        <position position="184"/>
    </location>
    <ligand>
        <name>Fe(2+)</name>
        <dbReference type="ChEBI" id="CHEBI:29033"/>
    </ligand>
</feature>
<evidence type="ECO:0000256" key="10">
    <source>
        <dbReference type="RuleBase" id="RU000607"/>
    </source>
</evidence>
<feature type="binding site" evidence="9">
    <location>
        <position position="30"/>
    </location>
    <ligand>
        <name>Fe-coproporphyrin III</name>
        <dbReference type="ChEBI" id="CHEBI:68438"/>
    </ligand>
</feature>
<feature type="binding site" evidence="9">
    <location>
        <position position="54"/>
    </location>
    <ligand>
        <name>Fe-coproporphyrin III</name>
        <dbReference type="ChEBI" id="CHEBI:68438"/>
    </ligand>
</feature>
<dbReference type="GO" id="GO:0046872">
    <property type="term" value="F:metal ion binding"/>
    <property type="evidence" value="ECO:0007669"/>
    <property type="project" value="UniProtKB-UniRule"/>
</dbReference>
<dbReference type="PANTHER" id="PTHR11108:SF1">
    <property type="entry name" value="FERROCHELATASE, MITOCHONDRIAL"/>
    <property type="match status" value="1"/>
</dbReference>
<dbReference type="OrthoDB" id="9776380at2"/>
<keyword evidence="7 9" id="KW-0627">Porphyrin biosynthesis</keyword>
<evidence type="ECO:0000313" key="12">
    <source>
        <dbReference type="Proteomes" id="UP000245634"/>
    </source>
</evidence>
<dbReference type="InterPro" id="IPR033659">
    <property type="entry name" value="Ferrochelatase_N"/>
</dbReference>
<comment type="pathway">
    <text evidence="1 9 10">Porphyrin-containing compound metabolism; protoheme biosynthesis.</text>
</comment>
<proteinExistence type="inferred from homology"/>
<dbReference type="GO" id="GO:0006783">
    <property type="term" value="P:heme biosynthetic process"/>
    <property type="evidence" value="ECO:0007669"/>
    <property type="project" value="UniProtKB-UniRule"/>
</dbReference>
<evidence type="ECO:0000256" key="5">
    <source>
        <dbReference type="ARBA" id="ARBA00023133"/>
    </source>
</evidence>
<evidence type="ECO:0000256" key="1">
    <source>
        <dbReference type="ARBA" id="ARBA00004744"/>
    </source>
</evidence>
<name>A0A316DE52_9BACL</name>
<keyword evidence="5 9" id="KW-0350">Heme biosynthesis</keyword>
<comment type="function">
    <text evidence="9 10">Involved in coproporphyrin-dependent heme b biosynthesis. Catalyzes the insertion of ferrous iron into coproporphyrin III to form Fe-coproporphyrin III.</text>
</comment>
<evidence type="ECO:0000313" key="11">
    <source>
        <dbReference type="EMBL" id="PWK15986.1"/>
    </source>
</evidence>